<dbReference type="Proteomes" id="UP000253324">
    <property type="component" value="Unassembled WGS sequence"/>
</dbReference>
<proteinExistence type="predicted"/>
<gene>
    <name evidence="1" type="ORF">C7476_12630</name>
</gene>
<keyword evidence="2" id="KW-1185">Reference proteome</keyword>
<name>A0A368YFV2_9HYPH</name>
<dbReference type="OrthoDB" id="8121366at2"/>
<dbReference type="RefSeq" id="WP_114432720.1">
    <property type="nucleotide sequence ID" value="NZ_QPJM01000026.1"/>
</dbReference>
<dbReference type="AlphaFoldDB" id="A0A368YFV2"/>
<sequence length="101" mass="10987">MVKVKAVCTGVPSGKAGSGIMDTRHRHALCLRVCLQVITCMARDEPTLAALRVELSNLRDDLAVIESSDVFAMNATGNQEAVDAIRHRIVEIESILARNDK</sequence>
<evidence type="ECO:0000313" key="1">
    <source>
        <dbReference type="EMBL" id="RCW78328.1"/>
    </source>
</evidence>
<dbReference type="EMBL" id="QPJM01000026">
    <property type="protein sequence ID" value="RCW78328.1"/>
    <property type="molecule type" value="Genomic_DNA"/>
</dbReference>
<comment type="caution">
    <text evidence="1">The sequence shown here is derived from an EMBL/GenBank/DDBJ whole genome shotgun (WGS) entry which is preliminary data.</text>
</comment>
<protein>
    <submittedName>
        <fullName evidence="1">Uncharacterized protein</fullName>
    </submittedName>
</protein>
<accession>A0A368YFV2</accession>
<reference evidence="1 2" key="1">
    <citation type="submission" date="2018-07" db="EMBL/GenBank/DDBJ databases">
        <title>Genomic Encyclopedia of Type Strains, Phase III (KMG-III): the genomes of soil and plant-associated and newly described type strains.</title>
        <authorList>
            <person name="Whitman W."/>
        </authorList>
    </citation>
    <scope>NUCLEOTIDE SEQUENCE [LARGE SCALE GENOMIC DNA]</scope>
    <source>
        <strain evidence="1 2">31-25a</strain>
    </source>
</reference>
<evidence type="ECO:0000313" key="2">
    <source>
        <dbReference type="Proteomes" id="UP000253324"/>
    </source>
</evidence>
<organism evidence="1 2">
    <name type="scientific">Phyllobacterium bourgognense</name>
    <dbReference type="NCBI Taxonomy" id="314236"/>
    <lineage>
        <taxon>Bacteria</taxon>
        <taxon>Pseudomonadati</taxon>
        <taxon>Pseudomonadota</taxon>
        <taxon>Alphaproteobacteria</taxon>
        <taxon>Hyphomicrobiales</taxon>
        <taxon>Phyllobacteriaceae</taxon>
        <taxon>Phyllobacterium</taxon>
    </lineage>
</organism>